<dbReference type="PANTHER" id="PTHR33406:SF11">
    <property type="entry name" value="MEMBRANE PROTEIN SCO6666-RELATED"/>
    <property type="match status" value="1"/>
</dbReference>
<feature type="transmembrane region" description="Helical" evidence="7">
    <location>
        <begin position="305"/>
        <end position="325"/>
    </location>
</feature>
<gene>
    <name evidence="9" type="ORF">FE251_08215</name>
</gene>
<feature type="transmembrane region" description="Helical" evidence="7">
    <location>
        <begin position="255"/>
        <end position="274"/>
    </location>
</feature>
<dbReference type="EMBL" id="CP040899">
    <property type="protein sequence ID" value="QDB79355.1"/>
    <property type="molecule type" value="Genomic_DNA"/>
</dbReference>
<proteinExistence type="inferred from homology"/>
<comment type="subcellular location">
    <subcellularLocation>
        <location evidence="1">Cell membrane</location>
        <topology evidence="1">Multi-pass membrane protein</topology>
    </subcellularLocation>
</comment>
<dbReference type="Gene3D" id="1.20.1640.10">
    <property type="entry name" value="Multidrug efflux transporter AcrB transmembrane domain"/>
    <property type="match status" value="2"/>
</dbReference>
<name>A0ABX5VRE8_9MICO</name>
<reference evidence="9 10" key="1">
    <citation type="submission" date="2019-05" db="EMBL/GenBank/DDBJ databases">
        <title>Georgenia *** sp. nov., and Georgenia *** sp. nov., isolated from the intestinal contents of plateau pika (Ochotona curzoniae) in the Qinghai-Tibet plateau of China.</title>
        <authorList>
            <person name="Tian Z."/>
        </authorList>
    </citation>
    <scope>NUCLEOTIDE SEQUENCE [LARGE SCALE GENOMIC DNA]</scope>
    <source>
        <strain evidence="9 10">Z294</strain>
    </source>
</reference>
<comment type="similarity">
    <text evidence="2">Belongs to the resistance-nodulation-cell division (RND) (TC 2.A.6) family. MmpL subfamily.</text>
</comment>
<protein>
    <submittedName>
        <fullName evidence="9">MMPL family transporter</fullName>
    </submittedName>
</protein>
<dbReference type="InterPro" id="IPR000731">
    <property type="entry name" value="SSD"/>
</dbReference>
<evidence type="ECO:0000256" key="7">
    <source>
        <dbReference type="SAM" id="Phobius"/>
    </source>
</evidence>
<keyword evidence="3" id="KW-1003">Cell membrane</keyword>
<feature type="transmembrane region" description="Helical" evidence="7">
    <location>
        <begin position="616"/>
        <end position="633"/>
    </location>
</feature>
<dbReference type="InterPro" id="IPR004869">
    <property type="entry name" value="MMPL_dom"/>
</dbReference>
<dbReference type="PANTHER" id="PTHR33406">
    <property type="entry name" value="MEMBRANE PROTEIN MJ1562-RELATED"/>
    <property type="match status" value="1"/>
</dbReference>
<keyword evidence="6 7" id="KW-0472">Membrane</keyword>
<feature type="transmembrane region" description="Helical" evidence="7">
    <location>
        <begin position="470"/>
        <end position="487"/>
    </location>
</feature>
<accession>A0ABX5VRE8</accession>
<feature type="transmembrane region" description="Helical" evidence="7">
    <location>
        <begin position="374"/>
        <end position="393"/>
    </location>
</feature>
<dbReference type="SUPFAM" id="SSF82866">
    <property type="entry name" value="Multidrug efflux transporter AcrB transmembrane domain"/>
    <property type="match status" value="2"/>
</dbReference>
<evidence type="ECO:0000259" key="8">
    <source>
        <dbReference type="PROSITE" id="PS50156"/>
    </source>
</evidence>
<dbReference type="Pfam" id="PF03176">
    <property type="entry name" value="MMPL"/>
    <property type="match status" value="3"/>
</dbReference>
<evidence type="ECO:0000256" key="3">
    <source>
        <dbReference type="ARBA" id="ARBA00022475"/>
    </source>
</evidence>
<keyword evidence="10" id="KW-1185">Reference proteome</keyword>
<feature type="domain" description="SSD" evidence="8">
    <location>
        <begin position="274"/>
        <end position="424"/>
    </location>
</feature>
<keyword evidence="4 7" id="KW-0812">Transmembrane</keyword>
<feature type="transmembrane region" description="Helical" evidence="7">
    <location>
        <begin position="683"/>
        <end position="705"/>
    </location>
</feature>
<dbReference type="InterPro" id="IPR050545">
    <property type="entry name" value="Mycobact_MmpL"/>
</dbReference>
<organism evidence="9 10">
    <name type="scientific">Georgenia wutianyii</name>
    <dbReference type="NCBI Taxonomy" id="2585135"/>
    <lineage>
        <taxon>Bacteria</taxon>
        <taxon>Bacillati</taxon>
        <taxon>Actinomycetota</taxon>
        <taxon>Actinomycetes</taxon>
        <taxon>Micrococcales</taxon>
        <taxon>Bogoriellaceae</taxon>
        <taxon>Georgenia</taxon>
    </lineage>
</organism>
<evidence type="ECO:0000256" key="4">
    <source>
        <dbReference type="ARBA" id="ARBA00022692"/>
    </source>
</evidence>
<feature type="transmembrane region" description="Helical" evidence="7">
    <location>
        <begin position="731"/>
        <end position="751"/>
    </location>
</feature>
<feature type="transmembrane region" description="Helical" evidence="7">
    <location>
        <begin position="645"/>
        <end position="663"/>
    </location>
</feature>
<dbReference type="PROSITE" id="PS50156">
    <property type="entry name" value="SSD"/>
    <property type="match status" value="1"/>
</dbReference>
<feature type="transmembrane region" description="Helical" evidence="7">
    <location>
        <begin position="281"/>
        <end position="299"/>
    </location>
</feature>
<feature type="transmembrane region" description="Helical" evidence="7">
    <location>
        <begin position="70"/>
        <end position="93"/>
    </location>
</feature>
<keyword evidence="5 7" id="KW-1133">Transmembrane helix</keyword>
<evidence type="ECO:0000256" key="5">
    <source>
        <dbReference type="ARBA" id="ARBA00022989"/>
    </source>
</evidence>
<evidence type="ECO:0000256" key="1">
    <source>
        <dbReference type="ARBA" id="ARBA00004651"/>
    </source>
</evidence>
<evidence type="ECO:0000313" key="10">
    <source>
        <dbReference type="Proteomes" id="UP000313948"/>
    </source>
</evidence>
<evidence type="ECO:0000313" key="9">
    <source>
        <dbReference type="EMBL" id="QDB79355.1"/>
    </source>
</evidence>
<feature type="transmembrane region" description="Helical" evidence="7">
    <location>
        <begin position="399"/>
        <end position="425"/>
    </location>
</feature>
<sequence length="806" mass="84555">MDSRRTWPAARTAPPGTVLSGSGVWATTTTLRHARARVRGAHEPPERGERLSDVFDALARGVIRRPRTTIAVWAVVVVSCLTLALGVFGQSLFAQLHSGEPRVPGAESQVGRDLLAGSEEAGQEVNLLVRGTDLTDEDVVAGIASALIPIRQDVEDLEGVSGVVDPFLAPEGPSDPLVASLVSADSDGFLLSAELEPGLADPDAARAAVEERLAEIPAELTDVAPDADGIVSSVDLIVSAVTDQVERDLARGEAIALPLSLLVMVLVFGGFLAAGIPIIGALASIAGGLGALLGFAQVIELDAVVVNVVTVLGLGLSIDYGLLIVSRYREEAADVATSTASQGLPLRRRRRRAHSRAVVEEAVRRTVRTAGRTVTFSAVTIAIAISALMVFTPDILRSLGAAGVSVVLIALATALTLVPALLVLLGRRLQKPSFLSRVPGLNRAVSHLGDIAPEEGAFSRLARGVHRHPWLVIIGVVAILGVLASPVRGLELRNSGTDLLPASSDQREFIAVVGEDYPAAASPAVYVVTDADAETAQEWTADLAEIDGVAEVTDATPADSGEHAVIGVYLEDDDPGGAAATDVVEAIRALDPGFETWVVGQAANQLDFTAAITDRLPIAAGLVILTIFVLLFLMTGSVLIPVKAILVNILGLGAALGVTTWVFQEGHLTGLLDFAPIGGLESYVVAVVVAFGFGLAMDYEVFLLARIKEYWDAGYPNDTAVEHGLQRSGRIITSAALIITLVFLGFVAGELMVIKQVGFALAVTVAIDATLVRMLLVPATMTVLGKWNWWAPGPLRRLHERIGITH</sequence>
<evidence type="ECO:0000256" key="6">
    <source>
        <dbReference type="ARBA" id="ARBA00023136"/>
    </source>
</evidence>
<dbReference type="Proteomes" id="UP000313948">
    <property type="component" value="Chromosome"/>
</dbReference>
<evidence type="ECO:0000256" key="2">
    <source>
        <dbReference type="ARBA" id="ARBA00010157"/>
    </source>
</evidence>